<keyword evidence="5" id="KW-0143">Chaperone</keyword>
<dbReference type="Pfam" id="PF00639">
    <property type="entry name" value="Rotamase"/>
    <property type="match status" value="1"/>
</dbReference>
<evidence type="ECO:0000256" key="2">
    <source>
        <dbReference type="ARBA" id="ARBA00022729"/>
    </source>
</evidence>
<dbReference type="Pfam" id="PF09312">
    <property type="entry name" value="SurA_N"/>
    <property type="match status" value="1"/>
</dbReference>
<dbReference type="SUPFAM" id="SSF54534">
    <property type="entry name" value="FKBP-like"/>
    <property type="match status" value="1"/>
</dbReference>
<evidence type="ECO:0000256" key="7">
    <source>
        <dbReference type="ARBA" id="ARBA00030642"/>
    </source>
</evidence>
<evidence type="ECO:0000256" key="1">
    <source>
        <dbReference type="ARBA" id="ARBA00018370"/>
    </source>
</evidence>
<dbReference type="InterPro" id="IPR015391">
    <property type="entry name" value="SurA_N"/>
</dbReference>
<dbReference type="Gene3D" id="3.10.50.40">
    <property type="match status" value="1"/>
</dbReference>
<dbReference type="InterPro" id="IPR046357">
    <property type="entry name" value="PPIase_dom_sf"/>
</dbReference>
<evidence type="ECO:0000256" key="10">
    <source>
        <dbReference type="SAM" id="SignalP"/>
    </source>
</evidence>
<dbReference type="Proteomes" id="UP001431784">
    <property type="component" value="Unassembled WGS sequence"/>
</dbReference>
<dbReference type="InterPro" id="IPR050280">
    <property type="entry name" value="OMP_Chaperone_SurA"/>
</dbReference>
<dbReference type="PANTHER" id="PTHR47637:SF1">
    <property type="entry name" value="CHAPERONE SURA"/>
    <property type="match status" value="1"/>
</dbReference>
<keyword evidence="2 10" id="KW-0732">Signal</keyword>
<sequence length="412" mass="45275">MRFFTSSIVSRLGIVMMLCVGAGLYTATAAQAQGMFAPARKVNDRIITNYDVSQRIAFLELLNVGAADMRQEALSRLTEEAVQMDYARRKGLRVTSDEVSEGVAEFAARVELTAEEVLNVLAQGGVDLDSFRQFVSVGLLWRKIAEREFPGLVAVSDSDVARARDVAAIRGTTRVLISEIFLPSDPEFADAVGQIMDMIAAARSAEEFSAIAREFSLAGSRDQGGRLDWLPLENLPGNIAGPISAASPGEIIGPLELSGAFAYFQLRSRDSTRNIPADQIELTYKRLLLPGGRSEANLERVARIRAEVRSCAELGGFARDLSDDALSERTELQRNIPQSDAVELARLDRNEVSANTVEGNNLVVLMLCARELQFDDRPGTNQLRDILFDQWIGRMADVKLQELVADAEIRDY</sequence>
<evidence type="ECO:0000313" key="13">
    <source>
        <dbReference type="Proteomes" id="UP001431784"/>
    </source>
</evidence>
<dbReference type="GO" id="GO:0003755">
    <property type="term" value="F:peptidyl-prolyl cis-trans isomerase activity"/>
    <property type="evidence" value="ECO:0007669"/>
    <property type="project" value="UniProtKB-EC"/>
</dbReference>
<dbReference type="PANTHER" id="PTHR47637">
    <property type="entry name" value="CHAPERONE SURA"/>
    <property type="match status" value="1"/>
</dbReference>
<feature type="signal peptide" evidence="10">
    <location>
        <begin position="1"/>
        <end position="32"/>
    </location>
</feature>
<dbReference type="InterPro" id="IPR000297">
    <property type="entry name" value="PPIase_PpiC"/>
</dbReference>
<evidence type="ECO:0000256" key="3">
    <source>
        <dbReference type="ARBA" id="ARBA00022764"/>
    </source>
</evidence>
<dbReference type="InterPro" id="IPR027304">
    <property type="entry name" value="Trigger_fact/SurA_dom_sf"/>
</dbReference>
<dbReference type="SUPFAM" id="SSF109998">
    <property type="entry name" value="Triger factor/SurA peptide-binding domain-like"/>
    <property type="match status" value="1"/>
</dbReference>
<feature type="domain" description="PpiC" evidence="11">
    <location>
        <begin position="172"/>
        <end position="268"/>
    </location>
</feature>
<dbReference type="Gene3D" id="1.10.4030.10">
    <property type="entry name" value="Porin chaperone SurA, peptide-binding domain"/>
    <property type="match status" value="1"/>
</dbReference>
<keyword evidence="6 9" id="KW-0413">Isomerase</keyword>
<keyword evidence="3" id="KW-0574">Periplasm</keyword>
<keyword evidence="13" id="KW-1185">Reference proteome</keyword>
<evidence type="ECO:0000313" key="12">
    <source>
        <dbReference type="EMBL" id="MDD7971264.1"/>
    </source>
</evidence>
<evidence type="ECO:0000256" key="4">
    <source>
        <dbReference type="ARBA" id="ARBA00023110"/>
    </source>
</evidence>
<comment type="caution">
    <text evidence="12">The sequence shown here is derived from an EMBL/GenBank/DDBJ whole genome shotgun (WGS) entry which is preliminary data.</text>
</comment>
<evidence type="ECO:0000259" key="11">
    <source>
        <dbReference type="PROSITE" id="PS50198"/>
    </source>
</evidence>
<keyword evidence="4 9" id="KW-0697">Rotamase</keyword>
<dbReference type="EMBL" id="JAQZSM010000006">
    <property type="protein sequence ID" value="MDD7971264.1"/>
    <property type="molecule type" value="Genomic_DNA"/>
</dbReference>
<evidence type="ECO:0000256" key="6">
    <source>
        <dbReference type="ARBA" id="ARBA00023235"/>
    </source>
</evidence>
<protein>
    <recommendedName>
        <fullName evidence="1">Parvulin-like PPIase</fullName>
    </recommendedName>
    <alternativeName>
        <fullName evidence="7">Peptidyl-prolyl cis-trans isomerase plp</fullName>
    </alternativeName>
    <alternativeName>
        <fullName evidence="8">Rotamase plp</fullName>
    </alternativeName>
</protein>
<accession>A0ABT5T808</accession>
<feature type="chain" id="PRO_5046079242" description="Parvulin-like PPIase" evidence="10">
    <location>
        <begin position="33"/>
        <end position="412"/>
    </location>
</feature>
<evidence type="ECO:0000256" key="5">
    <source>
        <dbReference type="ARBA" id="ARBA00023186"/>
    </source>
</evidence>
<organism evidence="12 13">
    <name type="scientific">Roseinatronobacter alkalisoli</name>
    <dbReference type="NCBI Taxonomy" id="3028235"/>
    <lineage>
        <taxon>Bacteria</taxon>
        <taxon>Pseudomonadati</taxon>
        <taxon>Pseudomonadota</taxon>
        <taxon>Alphaproteobacteria</taxon>
        <taxon>Rhodobacterales</taxon>
        <taxon>Paracoccaceae</taxon>
        <taxon>Roseinatronobacter</taxon>
    </lineage>
</organism>
<proteinExistence type="predicted"/>
<gene>
    <name evidence="12" type="ORF">PUT78_09125</name>
</gene>
<dbReference type="PROSITE" id="PS50198">
    <property type="entry name" value="PPIC_PPIASE_2"/>
    <property type="match status" value="1"/>
</dbReference>
<name>A0ABT5T808_9RHOB</name>
<evidence type="ECO:0000256" key="8">
    <source>
        <dbReference type="ARBA" id="ARBA00031484"/>
    </source>
</evidence>
<reference evidence="12" key="1">
    <citation type="submission" date="2023-02" db="EMBL/GenBank/DDBJ databases">
        <title>Description of Roseinatronobacter alkalisoli sp. nov., an alkaliphilic bacerium isolated from soda soil.</title>
        <authorList>
            <person name="Wei W."/>
        </authorList>
    </citation>
    <scope>NUCLEOTIDE SEQUENCE</scope>
    <source>
        <strain evidence="12">HJB301</strain>
    </source>
</reference>
<evidence type="ECO:0000256" key="9">
    <source>
        <dbReference type="PROSITE-ProRule" id="PRU00278"/>
    </source>
</evidence>
<dbReference type="RefSeq" id="WP_274351938.1">
    <property type="nucleotide sequence ID" value="NZ_JAQZSM010000006.1"/>
</dbReference>